<comment type="caution">
    <text evidence="1">The sequence shown here is derived from an EMBL/GenBank/DDBJ whole genome shotgun (WGS) entry which is preliminary data.</text>
</comment>
<accession>A0A7D9IW42</accession>
<organism evidence="1 2">
    <name type="scientific">Paramuricea clavata</name>
    <name type="common">Red gorgonian</name>
    <name type="synonym">Violescent sea-whip</name>
    <dbReference type="NCBI Taxonomy" id="317549"/>
    <lineage>
        <taxon>Eukaryota</taxon>
        <taxon>Metazoa</taxon>
        <taxon>Cnidaria</taxon>
        <taxon>Anthozoa</taxon>
        <taxon>Octocorallia</taxon>
        <taxon>Malacalcyonacea</taxon>
        <taxon>Plexauridae</taxon>
        <taxon>Paramuricea</taxon>
    </lineage>
</organism>
<feature type="non-terminal residue" evidence="1">
    <location>
        <position position="52"/>
    </location>
</feature>
<dbReference type="AlphaFoldDB" id="A0A7D9IW42"/>
<sequence>MKKKRKVAMKNASLKESASATGQKSLLTFFENNSNVNVTEKRVQHPLLSEKE</sequence>
<evidence type="ECO:0000313" key="2">
    <source>
        <dbReference type="Proteomes" id="UP001152795"/>
    </source>
</evidence>
<name>A0A7D9IW42_PARCT</name>
<proteinExistence type="predicted"/>
<keyword evidence="2" id="KW-1185">Reference proteome</keyword>
<protein>
    <submittedName>
        <fullName evidence="1">Uncharacterized protein</fullName>
    </submittedName>
</protein>
<evidence type="ECO:0000313" key="1">
    <source>
        <dbReference type="EMBL" id="CAB4014634.1"/>
    </source>
</evidence>
<reference evidence="1" key="1">
    <citation type="submission" date="2020-04" db="EMBL/GenBank/DDBJ databases">
        <authorList>
            <person name="Alioto T."/>
            <person name="Alioto T."/>
            <person name="Gomez Garrido J."/>
        </authorList>
    </citation>
    <scope>NUCLEOTIDE SEQUENCE</scope>
    <source>
        <strain evidence="1">A484AB</strain>
    </source>
</reference>
<dbReference type="EMBL" id="CACRXK020008385">
    <property type="protein sequence ID" value="CAB4014634.1"/>
    <property type="molecule type" value="Genomic_DNA"/>
</dbReference>
<dbReference type="Proteomes" id="UP001152795">
    <property type="component" value="Unassembled WGS sequence"/>
</dbReference>
<gene>
    <name evidence="1" type="ORF">PACLA_8A030120</name>
</gene>